<reference evidence="2" key="1">
    <citation type="submission" date="2018-05" db="EMBL/GenBank/DDBJ databases">
        <authorList>
            <person name="Lanie J.A."/>
            <person name="Ng W.-L."/>
            <person name="Kazmierczak K.M."/>
            <person name="Andrzejewski T.M."/>
            <person name="Davidsen T.M."/>
            <person name="Wayne K.J."/>
            <person name="Tettelin H."/>
            <person name="Glass J.I."/>
            <person name="Rusch D."/>
            <person name="Podicherti R."/>
            <person name="Tsui H.-C.T."/>
            <person name="Winkler M.E."/>
        </authorList>
    </citation>
    <scope>NUCLEOTIDE SEQUENCE</scope>
</reference>
<name>A0A382BXU9_9ZZZZ</name>
<organism evidence="2">
    <name type="scientific">marine metagenome</name>
    <dbReference type="NCBI Taxonomy" id="408172"/>
    <lineage>
        <taxon>unclassified sequences</taxon>
        <taxon>metagenomes</taxon>
        <taxon>ecological metagenomes</taxon>
    </lineage>
</organism>
<dbReference type="PANTHER" id="PTHR43708">
    <property type="entry name" value="CONSERVED EXPRESSED OXIDOREDUCTASE (EUROFUNG)"/>
    <property type="match status" value="1"/>
</dbReference>
<evidence type="ECO:0000259" key="1">
    <source>
        <dbReference type="Pfam" id="PF01408"/>
    </source>
</evidence>
<dbReference type="AlphaFoldDB" id="A0A382BXU9"/>
<dbReference type="SUPFAM" id="SSF51735">
    <property type="entry name" value="NAD(P)-binding Rossmann-fold domains"/>
    <property type="match status" value="1"/>
</dbReference>
<dbReference type="PANTHER" id="PTHR43708:SF1">
    <property type="entry name" value="GALACTOSE_LACTOSE METABOLISM REGULATORY PROTEIN GAL80"/>
    <property type="match status" value="1"/>
</dbReference>
<feature type="domain" description="Gfo/Idh/MocA-like oxidoreductase N-terminal" evidence="1">
    <location>
        <begin position="34"/>
        <end position="156"/>
    </location>
</feature>
<dbReference type="Gene3D" id="3.40.50.720">
    <property type="entry name" value="NAD(P)-binding Rossmann-like Domain"/>
    <property type="match status" value="1"/>
</dbReference>
<dbReference type="Pfam" id="PF01408">
    <property type="entry name" value="GFO_IDH_MocA"/>
    <property type="match status" value="1"/>
</dbReference>
<dbReference type="EMBL" id="UINC01031890">
    <property type="protein sequence ID" value="SVB18645.1"/>
    <property type="molecule type" value="Genomic_DNA"/>
</dbReference>
<dbReference type="InterPro" id="IPR000683">
    <property type="entry name" value="Gfo/Idh/MocA-like_OxRdtase_N"/>
</dbReference>
<gene>
    <name evidence="2" type="ORF">METZ01_LOCUS171499</name>
</gene>
<evidence type="ECO:0000313" key="2">
    <source>
        <dbReference type="EMBL" id="SVB18645.1"/>
    </source>
</evidence>
<proteinExistence type="predicted"/>
<accession>A0A382BXU9</accession>
<sequence>MNQQLRIVIFDLTRKISYIIYRSSCIGVYVKDNIRVGIIGANMDYGWGGRAHVPAILALPEYELYSIASSSQDSANATAERLNVPFAYGDYRDLIANPDVDLVSVTVKAPLHYEMTMASLKAGKPTFTEWPLGANVEEATQMKELAERKGLSTMVGLQARVSPGIRHISHLIDSGFVGSPLSCSMTMFLTNRPRFMASAWGADKRKGANTLSIHAGHAIDALT</sequence>
<protein>
    <recommendedName>
        <fullName evidence="1">Gfo/Idh/MocA-like oxidoreductase N-terminal domain-containing protein</fullName>
    </recommendedName>
</protein>
<feature type="non-terminal residue" evidence="2">
    <location>
        <position position="223"/>
    </location>
</feature>
<dbReference type="InterPro" id="IPR036291">
    <property type="entry name" value="NAD(P)-bd_dom_sf"/>
</dbReference>
<dbReference type="InterPro" id="IPR051317">
    <property type="entry name" value="Gfo/Idh/MocA_oxidoreduct"/>
</dbReference>
<dbReference type="GO" id="GO:0000166">
    <property type="term" value="F:nucleotide binding"/>
    <property type="evidence" value="ECO:0007669"/>
    <property type="project" value="InterPro"/>
</dbReference>
<dbReference type="Gene3D" id="3.30.360.10">
    <property type="entry name" value="Dihydrodipicolinate Reductase, domain 2"/>
    <property type="match status" value="1"/>
</dbReference>